<dbReference type="Proteomes" id="UP000247814">
    <property type="component" value="Unassembled WGS sequence"/>
</dbReference>
<dbReference type="PANTHER" id="PTHR36443:SF1">
    <property type="entry name" value="BSR5223 PROTEIN"/>
    <property type="match status" value="1"/>
</dbReference>
<keyword evidence="1" id="KW-0812">Transmembrane</keyword>
<evidence type="ECO:0008006" key="4">
    <source>
        <dbReference type="Google" id="ProtNLM"/>
    </source>
</evidence>
<dbReference type="OrthoDB" id="9811610at2"/>
<proteinExistence type="predicted"/>
<evidence type="ECO:0000313" key="2">
    <source>
        <dbReference type="EMBL" id="PYD80619.1"/>
    </source>
</evidence>
<keyword evidence="3" id="KW-1185">Reference proteome</keyword>
<name>A0A318QZ56_9PROT</name>
<sequence>MPRILIAAGVLLVAAGLFWPFLSRLPFGRLPGDILIQRPNFTLYMPITSGLLISLLVSCILWLMRR</sequence>
<evidence type="ECO:0000256" key="1">
    <source>
        <dbReference type="SAM" id="Phobius"/>
    </source>
</evidence>
<feature type="transmembrane region" description="Helical" evidence="1">
    <location>
        <begin position="43"/>
        <end position="64"/>
    </location>
</feature>
<evidence type="ECO:0000313" key="3">
    <source>
        <dbReference type="Proteomes" id="UP000247814"/>
    </source>
</evidence>
<comment type="caution">
    <text evidence="2">The sequence shown here is derived from an EMBL/GenBank/DDBJ whole genome shotgun (WGS) entry which is preliminary data.</text>
</comment>
<accession>A0A318QZ56</accession>
<dbReference type="InterPro" id="IPR021320">
    <property type="entry name" value="DUF2905"/>
</dbReference>
<dbReference type="EMBL" id="NKUA01000002">
    <property type="protein sequence ID" value="PYD80619.1"/>
    <property type="molecule type" value="Genomic_DNA"/>
</dbReference>
<dbReference type="AlphaFoldDB" id="A0A318QZ56"/>
<dbReference type="PANTHER" id="PTHR36443">
    <property type="entry name" value="BSR5223 PROTEIN"/>
    <property type="match status" value="1"/>
</dbReference>
<protein>
    <recommendedName>
        <fullName evidence="4">DUF2905 domain-containing protein</fullName>
    </recommendedName>
</protein>
<dbReference type="RefSeq" id="WP_110566979.1">
    <property type="nucleotide sequence ID" value="NZ_CP137147.1"/>
</dbReference>
<gene>
    <name evidence="2" type="ORF">CFR77_01530</name>
</gene>
<keyword evidence="1" id="KW-0472">Membrane</keyword>
<keyword evidence="1" id="KW-1133">Transmembrane helix</keyword>
<reference evidence="2 3" key="1">
    <citation type="submission" date="2017-07" db="EMBL/GenBank/DDBJ databases">
        <title>A draft genome sequence of Komagataeibacter sucrofermentans LMG 18788.</title>
        <authorList>
            <person name="Skraban J."/>
            <person name="Cleenwerck I."/>
            <person name="Vandamme P."/>
            <person name="Trcek J."/>
        </authorList>
    </citation>
    <scope>NUCLEOTIDE SEQUENCE [LARGE SCALE GENOMIC DNA]</scope>
    <source>
        <strain evidence="2 3">LMG 18788</strain>
    </source>
</reference>
<dbReference type="Pfam" id="PF11146">
    <property type="entry name" value="DUF2905"/>
    <property type="match status" value="1"/>
</dbReference>
<organism evidence="2 3">
    <name type="scientific">Komagataeibacter sucrofermentans</name>
    <dbReference type="NCBI Taxonomy" id="1053551"/>
    <lineage>
        <taxon>Bacteria</taxon>
        <taxon>Pseudomonadati</taxon>
        <taxon>Pseudomonadota</taxon>
        <taxon>Alphaproteobacteria</taxon>
        <taxon>Acetobacterales</taxon>
        <taxon>Acetobacteraceae</taxon>
        <taxon>Komagataeibacter</taxon>
    </lineage>
</organism>